<dbReference type="Pfam" id="PF08245">
    <property type="entry name" value="Mur_ligase_M"/>
    <property type="match status" value="1"/>
</dbReference>
<dbReference type="PROSITE" id="PS01012">
    <property type="entry name" value="FOLYLPOLYGLU_SYNT_2"/>
    <property type="match status" value="1"/>
</dbReference>
<reference evidence="12 13" key="1">
    <citation type="journal article" date="2024" name="Plant Biotechnol. J.">
        <title>Dendrobium thyrsiflorum genome and its molecular insights into genes involved in important horticultural traits.</title>
        <authorList>
            <person name="Chen B."/>
            <person name="Wang J.Y."/>
            <person name="Zheng P.J."/>
            <person name="Li K.L."/>
            <person name="Liang Y.M."/>
            <person name="Chen X.F."/>
            <person name="Zhang C."/>
            <person name="Zhao X."/>
            <person name="He X."/>
            <person name="Zhang G.Q."/>
            <person name="Liu Z.J."/>
            <person name="Xu Q."/>
        </authorList>
    </citation>
    <scope>NUCLEOTIDE SEQUENCE [LARGE SCALE GENOMIC DNA]</scope>
    <source>
        <strain evidence="12">GZMU011</strain>
    </source>
</reference>
<dbReference type="InterPro" id="IPR024752">
    <property type="entry name" value="Myb/SANT-like_dom"/>
</dbReference>
<name>A0ABD0VQS8_DENTH</name>
<feature type="domain" description="DUF8040" evidence="11">
    <location>
        <begin position="412"/>
        <end position="505"/>
    </location>
</feature>
<feature type="domain" description="DDE Tnp4" evidence="10">
    <location>
        <begin position="542"/>
        <end position="703"/>
    </location>
</feature>
<accession>A0ABD0VQS8</accession>
<feature type="region of interest" description="Disordered" evidence="7">
    <location>
        <begin position="325"/>
        <end position="351"/>
    </location>
</feature>
<comment type="cofactor">
    <cofactor evidence="1">
        <name>a divalent metal cation</name>
        <dbReference type="ChEBI" id="CHEBI:60240"/>
    </cofactor>
</comment>
<dbReference type="PROSITE" id="PS01011">
    <property type="entry name" value="FOLYLPOLYGLU_SYNT_1"/>
    <property type="match status" value="1"/>
</dbReference>
<evidence type="ECO:0000256" key="7">
    <source>
        <dbReference type="SAM" id="MobiDB-lite"/>
    </source>
</evidence>
<sequence length="927" mass="105020">MIRVPSIPIPASFRSLRSGSLADHYNSQIPTRLYCLRQESRKTMLGCRRFLTSFCNIRNGSGKLLPFLSLSQHRLNSTLIEDPKLHDFLDYLEQLKNYERIGVPKDAGTDSDDGFDLGRMRRLLQRLGNPHSRFKTHRSSSSLALVAEVFLTGFFFLPVPPLTQPRSSRLLSFLAQEQWSTLVAALNRRLSSKYTESSVMIRFKNMKADFRALYQLTNRSGWGWDEELHVPVAPDELWDEIVQVSPKLIRYRRHPFHQYTTFEKICAENIAIGSSAKSTKASKTTVNLEEYETPHFPDAFMFANGVSYDMDGILNRSLPDAVDDVTPSVDVDGSPMVRSKRSSDDPIKSTKRSKKKVMSNYLRGVIPDVLCDFVDVQLHVNDAIVELAETILEEDSSSEDEQPIRRPMYDRTYTGHRYVLDVLAGHPGRAYQCFRLPPEAFVSLTDLFVRRGHLRDTKNMLAAEQLGIFLRGVAHAQSYRQLCEFFQHSLETVSRYFNAVLRALVSFADEFINLPQGDVECHPFVRSNAQFYPFFKNAIGAIDGTHIPAVVNNNLQNRYRNRKGFTSQNVMAAVSFDRQFVYLAIGWEGSAADMRVLRWAAEQGQFTVPRNYYYLVDSGYANTDKLIAPFRGYRYHLADYRRNTSRRYAVHQELFNHRHAQLRNVVERTFGIWKERFQVLTHMRQFSITVQADLVIACAVLHNYIGRYHGHDMYFNMSQTEMEHDNERGEVDMSDEDPNLHTTIGERIQGEVVRHDIAIDMWNDRAVHVAGTKGKGSTAAFLSNILREEGYLVGCYTSPHLLTIRERISLGRSGGPVSVELLRNLFYHIKGSLDLSIEMEGGALTHFEVFTALVFALFSQQGIDVAVIEAGLGGARDATNVLCSTGLAASVITSIGEEHLSALGGSLESIAMAKSGIIKPGRPVKPF</sequence>
<dbReference type="InterPro" id="IPR036565">
    <property type="entry name" value="Mur-like_cat_sf"/>
</dbReference>
<dbReference type="Gene3D" id="3.40.1190.10">
    <property type="entry name" value="Mur-like, catalytic domain"/>
    <property type="match status" value="1"/>
</dbReference>
<evidence type="ECO:0000313" key="12">
    <source>
        <dbReference type="EMBL" id="KAL0925196.1"/>
    </source>
</evidence>
<dbReference type="InterPro" id="IPR018109">
    <property type="entry name" value="Folylpolyglutamate_synth_CS"/>
</dbReference>
<evidence type="ECO:0000259" key="8">
    <source>
        <dbReference type="Pfam" id="PF08245"/>
    </source>
</evidence>
<dbReference type="GO" id="GO:0046872">
    <property type="term" value="F:metal ion binding"/>
    <property type="evidence" value="ECO:0007669"/>
    <property type="project" value="UniProtKB-KW"/>
</dbReference>
<comment type="similarity">
    <text evidence="2">Belongs to the folylpolyglutamate synthase family.</text>
</comment>
<evidence type="ECO:0000256" key="1">
    <source>
        <dbReference type="ARBA" id="ARBA00001968"/>
    </source>
</evidence>
<dbReference type="PANTHER" id="PTHR11136">
    <property type="entry name" value="FOLYLPOLYGLUTAMATE SYNTHASE-RELATED"/>
    <property type="match status" value="1"/>
</dbReference>
<feature type="domain" description="Mur ligase central" evidence="8">
    <location>
        <begin position="769"/>
        <end position="919"/>
    </location>
</feature>
<gene>
    <name evidence="12" type="ORF">M5K25_003510</name>
</gene>
<evidence type="ECO:0000259" key="9">
    <source>
        <dbReference type="Pfam" id="PF12776"/>
    </source>
</evidence>
<evidence type="ECO:0000259" key="11">
    <source>
        <dbReference type="Pfam" id="PF26138"/>
    </source>
</evidence>
<protein>
    <recommendedName>
        <fullName evidence="14">DDE Tnp4 domain-containing protein</fullName>
    </recommendedName>
</protein>
<evidence type="ECO:0008006" key="14">
    <source>
        <dbReference type="Google" id="ProtNLM"/>
    </source>
</evidence>
<dbReference type="InterPro" id="IPR058353">
    <property type="entry name" value="DUF8040"/>
</dbReference>
<proteinExistence type="inferred from homology"/>
<dbReference type="Pfam" id="PF13359">
    <property type="entry name" value="DDE_Tnp_4"/>
    <property type="match status" value="1"/>
</dbReference>
<evidence type="ECO:0000259" key="10">
    <source>
        <dbReference type="Pfam" id="PF13359"/>
    </source>
</evidence>
<dbReference type="EMBL" id="JANQDX010000004">
    <property type="protein sequence ID" value="KAL0925196.1"/>
    <property type="molecule type" value="Genomic_DNA"/>
</dbReference>
<dbReference type="NCBIfam" id="TIGR01499">
    <property type="entry name" value="folC"/>
    <property type="match status" value="1"/>
</dbReference>
<dbReference type="InterPro" id="IPR027806">
    <property type="entry name" value="HARBI1_dom"/>
</dbReference>
<comment type="caution">
    <text evidence="12">The sequence shown here is derived from an EMBL/GenBank/DDBJ whole genome shotgun (WGS) entry which is preliminary data.</text>
</comment>
<evidence type="ECO:0000256" key="4">
    <source>
        <dbReference type="ARBA" id="ARBA00022723"/>
    </source>
</evidence>
<keyword evidence="3" id="KW-0436">Ligase</keyword>
<dbReference type="SUPFAM" id="SSF53623">
    <property type="entry name" value="MurD-like peptide ligases, catalytic domain"/>
    <property type="match status" value="1"/>
</dbReference>
<dbReference type="GO" id="GO:0005524">
    <property type="term" value="F:ATP binding"/>
    <property type="evidence" value="ECO:0007669"/>
    <property type="project" value="UniProtKB-KW"/>
</dbReference>
<evidence type="ECO:0000256" key="6">
    <source>
        <dbReference type="ARBA" id="ARBA00022840"/>
    </source>
</evidence>
<evidence type="ECO:0000256" key="5">
    <source>
        <dbReference type="ARBA" id="ARBA00022741"/>
    </source>
</evidence>
<keyword evidence="13" id="KW-1185">Reference proteome</keyword>
<dbReference type="Pfam" id="PF26138">
    <property type="entry name" value="DUF8040"/>
    <property type="match status" value="1"/>
</dbReference>
<dbReference type="GO" id="GO:0009396">
    <property type="term" value="P:folic acid-containing compound biosynthetic process"/>
    <property type="evidence" value="ECO:0007669"/>
    <property type="project" value="UniProtKB-ARBA"/>
</dbReference>
<dbReference type="InterPro" id="IPR013221">
    <property type="entry name" value="Mur_ligase_cen"/>
</dbReference>
<dbReference type="Pfam" id="PF12776">
    <property type="entry name" value="Myb_DNA-bind_3"/>
    <property type="match status" value="1"/>
</dbReference>
<evidence type="ECO:0000313" key="13">
    <source>
        <dbReference type="Proteomes" id="UP001552299"/>
    </source>
</evidence>
<evidence type="ECO:0000256" key="3">
    <source>
        <dbReference type="ARBA" id="ARBA00022598"/>
    </source>
</evidence>
<keyword evidence="6" id="KW-0067">ATP-binding</keyword>
<keyword evidence="5" id="KW-0547">Nucleotide-binding</keyword>
<dbReference type="InterPro" id="IPR001645">
    <property type="entry name" value="Folylpolyglutamate_synth"/>
</dbReference>
<keyword evidence="4" id="KW-0479">Metal-binding</keyword>
<evidence type="ECO:0000256" key="2">
    <source>
        <dbReference type="ARBA" id="ARBA00008276"/>
    </source>
</evidence>
<organism evidence="12 13">
    <name type="scientific">Dendrobium thyrsiflorum</name>
    <name type="common">Pinecone-like raceme dendrobium</name>
    <name type="synonym">Orchid</name>
    <dbReference type="NCBI Taxonomy" id="117978"/>
    <lineage>
        <taxon>Eukaryota</taxon>
        <taxon>Viridiplantae</taxon>
        <taxon>Streptophyta</taxon>
        <taxon>Embryophyta</taxon>
        <taxon>Tracheophyta</taxon>
        <taxon>Spermatophyta</taxon>
        <taxon>Magnoliopsida</taxon>
        <taxon>Liliopsida</taxon>
        <taxon>Asparagales</taxon>
        <taxon>Orchidaceae</taxon>
        <taxon>Epidendroideae</taxon>
        <taxon>Malaxideae</taxon>
        <taxon>Dendrobiinae</taxon>
        <taxon>Dendrobium</taxon>
    </lineage>
</organism>
<dbReference type="GO" id="GO:0016881">
    <property type="term" value="F:acid-amino acid ligase activity"/>
    <property type="evidence" value="ECO:0007669"/>
    <property type="project" value="UniProtKB-ARBA"/>
</dbReference>
<dbReference type="AlphaFoldDB" id="A0ABD0VQS8"/>
<feature type="domain" description="Myb/SANT-like" evidence="9">
    <location>
        <begin position="174"/>
        <end position="240"/>
    </location>
</feature>
<dbReference type="Proteomes" id="UP001552299">
    <property type="component" value="Unassembled WGS sequence"/>
</dbReference>
<dbReference type="PANTHER" id="PTHR11136:SF0">
    <property type="entry name" value="DIHYDROFOLATE SYNTHETASE-RELATED"/>
    <property type="match status" value="1"/>
</dbReference>